<organism evidence="1 2">
    <name type="scientific">Russula ochroleuca</name>
    <dbReference type="NCBI Taxonomy" id="152965"/>
    <lineage>
        <taxon>Eukaryota</taxon>
        <taxon>Fungi</taxon>
        <taxon>Dikarya</taxon>
        <taxon>Basidiomycota</taxon>
        <taxon>Agaricomycotina</taxon>
        <taxon>Agaricomycetes</taxon>
        <taxon>Russulales</taxon>
        <taxon>Russulaceae</taxon>
        <taxon>Russula</taxon>
    </lineage>
</organism>
<evidence type="ECO:0000313" key="2">
    <source>
        <dbReference type="Proteomes" id="UP000759537"/>
    </source>
</evidence>
<name>A0A9P5MLY9_9AGAM</name>
<accession>A0A9P5MLY9</accession>
<sequence>MVHFFSLSSGPLPRLYIGTPIADMLAHSPLLPLIVDYVDDNRDVSAEDGEGILLALLRCHRVRRVRLRTPVPKPQKSIMVMDEEYPVLEYLILVPTEDSAALILPERLQAPHLRHLVLEGFAIPIGPRLLTTAVDLVMLVIVAPYPSTYFEPNILLQWLSFMPQLEKLLITILFSVPDHDVEMQHMHTPIMTQVALPDLRWFVFRGVSAYIEAVVRRITAPRLEILGIRFFKQLTFSVPCLLQFMNTIQNFRFNSAKFVFARDDVHEEVHPREELEMHVFQIHVDCWHLDWQVSSMAQIFNMLSQIFSAVEHLALEHEVYSPSSEEHNEVDRTELRKLLRSFKTVNNLHVDDALVKELARSLLPEDGELPPELLLELQEVAYSGNDDTGDAFTSFIDARQSAGRPVTLIRLE</sequence>
<protein>
    <submittedName>
        <fullName evidence="1">Uncharacterized protein</fullName>
    </submittedName>
</protein>
<reference evidence="1" key="2">
    <citation type="journal article" date="2020" name="Nat. Commun.">
        <title>Large-scale genome sequencing of mycorrhizal fungi provides insights into the early evolution of symbiotic traits.</title>
        <authorList>
            <person name="Miyauchi S."/>
            <person name="Kiss E."/>
            <person name="Kuo A."/>
            <person name="Drula E."/>
            <person name="Kohler A."/>
            <person name="Sanchez-Garcia M."/>
            <person name="Morin E."/>
            <person name="Andreopoulos B."/>
            <person name="Barry K.W."/>
            <person name="Bonito G."/>
            <person name="Buee M."/>
            <person name="Carver A."/>
            <person name="Chen C."/>
            <person name="Cichocki N."/>
            <person name="Clum A."/>
            <person name="Culley D."/>
            <person name="Crous P.W."/>
            <person name="Fauchery L."/>
            <person name="Girlanda M."/>
            <person name="Hayes R.D."/>
            <person name="Keri Z."/>
            <person name="LaButti K."/>
            <person name="Lipzen A."/>
            <person name="Lombard V."/>
            <person name="Magnuson J."/>
            <person name="Maillard F."/>
            <person name="Murat C."/>
            <person name="Nolan M."/>
            <person name="Ohm R.A."/>
            <person name="Pangilinan J."/>
            <person name="Pereira M.F."/>
            <person name="Perotto S."/>
            <person name="Peter M."/>
            <person name="Pfister S."/>
            <person name="Riley R."/>
            <person name="Sitrit Y."/>
            <person name="Stielow J.B."/>
            <person name="Szollosi G."/>
            <person name="Zifcakova L."/>
            <person name="Stursova M."/>
            <person name="Spatafora J.W."/>
            <person name="Tedersoo L."/>
            <person name="Vaario L.M."/>
            <person name="Yamada A."/>
            <person name="Yan M."/>
            <person name="Wang P."/>
            <person name="Xu J."/>
            <person name="Bruns T."/>
            <person name="Baldrian P."/>
            <person name="Vilgalys R."/>
            <person name="Dunand C."/>
            <person name="Henrissat B."/>
            <person name="Grigoriev I.V."/>
            <person name="Hibbett D."/>
            <person name="Nagy L.G."/>
            <person name="Martin F.M."/>
        </authorList>
    </citation>
    <scope>NUCLEOTIDE SEQUENCE</scope>
    <source>
        <strain evidence="1">Prilba</strain>
    </source>
</reference>
<gene>
    <name evidence="1" type="ORF">DFH94DRAFT_685330</name>
</gene>
<comment type="caution">
    <text evidence="1">The sequence shown here is derived from an EMBL/GenBank/DDBJ whole genome shotgun (WGS) entry which is preliminary data.</text>
</comment>
<dbReference type="EMBL" id="WHVB01000028">
    <property type="protein sequence ID" value="KAF8469374.1"/>
    <property type="molecule type" value="Genomic_DNA"/>
</dbReference>
<dbReference type="Proteomes" id="UP000759537">
    <property type="component" value="Unassembled WGS sequence"/>
</dbReference>
<keyword evidence="2" id="KW-1185">Reference proteome</keyword>
<proteinExistence type="predicted"/>
<reference evidence="1" key="1">
    <citation type="submission" date="2019-10" db="EMBL/GenBank/DDBJ databases">
        <authorList>
            <consortium name="DOE Joint Genome Institute"/>
            <person name="Kuo A."/>
            <person name="Miyauchi S."/>
            <person name="Kiss E."/>
            <person name="Drula E."/>
            <person name="Kohler A."/>
            <person name="Sanchez-Garcia M."/>
            <person name="Andreopoulos B."/>
            <person name="Barry K.W."/>
            <person name="Bonito G."/>
            <person name="Buee M."/>
            <person name="Carver A."/>
            <person name="Chen C."/>
            <person name="Cichocki N."/>
            <person name="Clum A."/>
            <person name="Culley D."/>
            <person name="Crous P.W."/>
            <person name="Fauchery L."/>
            <person name="Girlanda M."/>
            <person name="Hayes R."/>
            <person name="Keri Z."/>
            <person name="LaButti K."/>
            <person name="Lipzen A."/>
            <person name="Lombard V."/>
            <person name="Magnuson J."/>
            <person name="Maillard F."/>
            <person name="Morin E."/>
            <person name="Murat C."/>
            <person name="Nolan M."/>
            <person name="Ohm R."/>
            <person name="Pangilinan J."/>
            <person name="Pereira M."/>
            <person name="Perotto S."/>
            <person name="Peter M."/>
            <person name="Riley R."/>
            <person name="Sitrit Y."/>
            <person name="Stielow B."/>
            <person name="Szollosi G."/>
            <person name="Zifcakova L."/>
            <person name="Stursova M."/>
            <person name="Spatafora J.W."/>
            <person name="Tedersoo L."/>
            <person name="Vaario L.-M."/>
            <person name="Yamada A."/>
            <person name="Yan M."/>
            <person name="Wang P."/>
            <person name="Xu J."/>
            <person name="Bruns T."/>
            <person name="Baldrian P."/>
            <person name="Vilgalys R."/>
            <person name="Henrissat B."/>
            <person name="Grigoriev I.V."/>
            <person name="Hibbett D."/>
            <person name="Nagy L.G."/>
            <person name="Martin F.M."/>
        </authorList>
    </citation>
    <scope>NUCLEOTIDE SEQUENCE</scope>
    <source>
        <strain evidence="1">Prilba</strain>
    </source>
</reference>
<evidence type="ECO:0000313" key="1">
    <source>
        <dbReference type="EMBL" id="KAF8469374.1"/>
    </source>
</evidence>
<dbReference type="AlphaFoldDB" id="A0A9P5MLY9"/>